<reference evidence="2 3" key="1">
    <citation type="journal article" date="2018" name="Nat. Ecol. Evol.">
        <title>Shark genomes provide insights into elasmobranch evolution and the origin of vertebrates.</title>
        <authorList>
            <person name="Hara Y"/>
            <person name="Yamaguchi K"/>
            <person name="Onimaru K"/>
            <person name="Kadota M"/>
            <person name="Koyanagi M"/>
            <person name="Keeley SD"/>
            <person name="Tatsumi K"/>
            <person name="Tanaka K"/>
            <person name="Motone F"/>
            <person name="Kageyama Y"/>
            <person name="Nozu R"/>
            <person name="Adachi N"/>
            <person name="Nishimura O"/>
            <person name="Nakagawa R"/>
            <person name="Tanegashima C"/>
            <person name="Kiyatake I"/>
            <person name="Matsumoto R"/>
            <person name="Murakumo K"/>
            <person name="Nishida K"/>
            <person name="Terakita A"/>
            <person name="Kuratani S"/>
            <person name="Sato K"/>
            <person name="Hyodo S Kuraku.S."/>
        </authorList>
    </citation>
    <scope>NUCLEOTIDE SEQUENCE [LARGE SCALE GENOMIC DNA]</scope>
</reference>
<evidence type="ECO:0000313" key="3">
    <source>
        <dbReference type="Proteomes" id="UP000287033"/>
    </source>
</evidence>
<comment type="caution">
    <text evidence="2">The sequence shown here is derived from an EMBL/GenBank/DDBJ whole genome shotgun (WGS) entry which is preliminary data.</text>
</comment>
<dbReference type="EMBL" id="BEZZ01137451">
    <property type="protein sequence ID" value="GCC44632.1"/>
    <property type="molecule type" value="Genomic_DNA"/>
</dbReference>
<feature type="non-terminal residue" evidence="2">
    <location>
        <position position="167"/>
    </location>
</feature>
<sequence>MMAATAKYRDDIAGAIVTSGSSTSYALSSYQQFDSFTSLNGAMIAFTPHITNGGITVINVDGLGNRPLRTAPGVELQAGVIIQGTPYAATYNNSDAAWYLHGFFGNPYNVPLAAGMDYWAPTAPNSSFVFPIGQAISRVTYATLFSFIGTLYGSGDGSTTFNLPDKR</sequence>
<keyword evidence="3" id="KW-1185">Reference proteome</keyword>
<accession>A0A401TPT1</accession>
<proteinExistence type="predicted"/>
<protein>
    <recommendedName>
        <fullName evidence="1">Phage tail collar domain-containing protein</fullName>
    </recommendedName>
</protein>
<dbReference type="InterPro" id="IPR037053">
    <property type="entry name" value="Phage_tail_collar_dom_sf"/>
</dbReference>
<dbReference type="Gene3D" id="3.90.1340.10">
    <property type="entry name" value="Phage tail collar domain"/>
    <property type="match status" value="1"/>
</dbReference>
<dbReference type="Proteomes" id="UP000287033">
    <property type="component" value="Unassembled WGS sequence"/>
</dbReference>
<dbReference type="Pfam" id="PF07484">
    <property type="entry name" value="Collar"/>
    <property type="match status" value="1"/>
</dbReference>
<gene>
    <name evidence="2" type="ORF">chiPu_0028685</name>
</gene>
<organism evidence="2 3">
    <name type="scientific">Chiloscyllium punctatum</name>
    <name type="common">Brownbanded bambooshark</name>
    <name type="synonym">Hemiscyllium punctatum</name>
    <dbReference type="NCBI Taxonomy" id="137246"/>
    <lineage>
        <taxon>Eukaryota</taxon>
        <taxon>Metazoa</taxon>
        <taxon>Chordata</taxon>
        <taxon>Craniata</taxon>
        <taxon>Vertebrata</taxon>
        <taxon>Chondrichthyes</taxon>
        <taxon>Elasmobranchii</taxon>
        <taxon>Galeomorphii</taxon>
        <taxon>Galeoidea</taxon>
        <taxon>Orectolobiformes</taxon>
        <taxon>Hemiscylliidae</taxon>
        <taxon>Chiloscyllium</taxon>
    </lineage>
</organism>
<dbReference type="OrthoDB" id="10062874at2759"/>
<dbReference type="SUPFAM" id="SSF88874">
    <property type="entry name" value="Receptor-binding domain of short tail fibre protein gp12"/>
    <property type="match status" value="1"/>
</dbReference>
<evidence type="ECO:0000259" key="1">
    <source>
        <dbReference type="Pfam" id="PF07484"/>
    </source>
</evidence>
<feature type="domain" description="Phage tail collar" evidence="1">
    <location>
        <begin position="120"/>
        <end position="167"/>
    </location>
</feature>
<evidence type="ECO:0000313" key="2">
    <source>
        <dbReference type="EMBL" id="GCC44632.1"/>
    </source>
</evidence>
<dbReference type="InterPro" id="IPR011083">
    <property type="entry name" value="Phage_tail_collar_dom"/>
</dbReference>
<name>A0A401TPT1_CHIPU</name>
<dbReference type="AlphaFoldDB" id="A0A401TPT1"/>